<organism evidence="2 3">
    <name type="scientific">Imshaugia aleurites</name>
    <dbReference type="NCBI Taxonomy" id="172621"/>
    <lineage>
        <taxon>Eukaryota</taxon>
        <taxon>Fungi</taxon>
        <taxon>Dikarya</taxon>
        <taxon>Ascomycota</taxon>
        <taxon>Pezizomycotina</taxon>
        <taxon>Lecanoromycetes</taxon>
        <taxon>OSLEUM clade</taxon>
        <taxon>Lecanoromycetidae</taxon>
        <taxon>Lecanorales</taxon>
        <taxon>Lecanorineae</taxon>
        <taxon>Parmeliaceae</taxon>
        <taxon>Imshaugia</taxon>
    </lineage>
</organism>
<feature type="region of interest" description="Disordered" evidence="1">
    <location>
        <begin position="1"/>
        <end position="20"/>
    </location>
</feature>
<evidence type="ECO:0000313" key="3">
    <source>
        <dbReference type="Proteomes" id="UP000664534"/>
    </source>
</evidence>
<reference evidence="2" key="1">
    <citation type="submission" date="2021-03" db="EMBL/GenBank/DDBJ databases">
        <authorList>
            <person name="Tagirdzhanova G."/>
        </authorList>
    </citation>
    <scope>NUCLEOTIDE SEQUENCE</scope>
</reference>
<feature type="compositionally biased region" description="Polar residues" evidence="1">
    <location>
        <begin position="226"/>
        <end position="260"/>
    </location>
</feature>
<accession>A0A8H3G1C2</accession>
<keyword evidence="3" id="KW-1185">Reference proteome</keyword>
<dbReference type="AlphaFoldDB" id="A0A8H3G1C2"/>
<dbReference type="Proteomes" id="UP000664534">
    <property type="component" value="Unassembled WGS sequence"/>
</dbReference>
<proteinExistence type="predicted"/>
<feature type="region of interest" description="Disordered" evidence="1">
    <location>
        <begin position="184"/>
        <end position="268"/>
    </location>
</feature>
<protein>
    <submittedName>
        <fullName evidence="2">Uncharacterized protein</fullName>
    </submittedName>
</protein>
<comment type="caution">
    <text evidence="2">The sequence shown here is derived from an EMBL/GenBank/DDBJ whole genome shotgun (WGS) entry which is preliminary data.</text>
</comment>
<feature type="compositionally biased region" description="Basic and acidic residues" evidence="1">
    <location>
        <begin position="216"/>
        <end position="225"/>
    </location>
</feature>
<evidence type="ECO:0000256" key="1">
    <source>
        <dbReference type="SAM" id="MobiDB-lite"/>
    </source>
</evidence>
<dbReference type="EMBL" id="CAJPDT010000089">
    <property type="protein sequence ID" value="CAF9936176.1"/>
    <property type="molecule type" value="Genomic_DNA"/>
</dbReference>
<sequence>MPRSNSASRSAQSGLSWSQVVGGSAPTVGLVTHRGTTTTAGKSGMLAEGQASLSASTTTGGSLINYTAGGDLLLAAPSDAALAESLTAALLAQQVSTISAVPPGMAVETIKTKTKCSHAFAMATTKSSGSTVTTVIPKICHDDAAYLLFPGVAIALLCTRAFSLFGFVLRWVCDPKTGAVLGVDDITGLPPDPAEGGGSGKGPKPDPHDDPDDDDPRSKSDEPTNSRDPSGRASSTNLPSTHRLSSTMTISDEATNSRDSSGPAYLRE</sequence>
<dbReference type="OrthoDB" id="10646365at2759"/>
<name>A0A8H3G1C2_9LECA</name>
<gene>
    <name evidence="2" type="ORF">IMSHALPRED_010487</name>
</gene>
<evidence type="ECO:0000313" key="2">
    <source>
        <dbReference type="EMBL" id="CAF9936176.1"/>
    </source>
</evidence>